<dbReference type="GeneTree" id="ENSGT01030000234522"/>
<dbReference type="OrthoDB" id="115435at2759"/>
<organism evidence="6 7">
    <name type="scientific">Leptobrachium leishanense</name>
    <name type="common">Leishan spiny toad</name>
    <dbReference type="NCBI Taxonomy" id="445787"/>
    <lineage>
        <taxon>Eukaryota</taxon>
        <taxon>Metazoa</taxon>
        <taxon>Chordata</taxon>
        <taxon>Craniata</taxon>
        <taxon>Vertebrata</taxon>
        <taxon>Euteleostomi</taxon>
        <taxon>Amphibia</taxon>
        <taxon>Batrachia</taxon>
        <taxon>Anura</taxon>
        <taxon>Pelobatoidea</taxon>
        <taxon>Megophryidae</taxon>
        <taxon>Leptobrachium</taxon>
    </lineage>
</organism>
<protein>
    <recommendedName>
        <fullName evidence="8">CCHC-type domain-containing protein</fullName>
    </recommendedName>
</protein>
<feature type="region of interest" description="Disordered" evidence="3">
    <location>
        <begin position="455"/>
        <end position="506"/>
    </location>
</feature>
<dbReference type="Pfam" id="PF14893">
    <property type="entry name" value="PNMA"/>
    <property type="match status" value="1"/>
</dbReference>
<dbReference type="InterPro" id="IPR001995">
    <property type="entry name" value="Peptidase_A2_cat"/>
</dbReference>
<dbReference type="SMART" id="SM00343">
    <property type="entry name" value="ZnF_C2HC"/>
    <property type="match status" value="1"/>
</dbReference>
<keyword evidence="2" id="KW-0863">Zinc-finger</keyword>
<feature type="domain" description="Peptidase A2" evidence="5">
    <location>
        <begin position="527"/>
        <end position="566"/>
    </location>
</feature>
<keyword evidence="7" id="KW-1185">Reference proteome</keyword>
<dbReference type="InterPro" id="IPR001969">
    <property type="entry name" value="Aspartic_peptidase_AS"/>
</dbReference>
<feature type="compositionally biased region" description="Polar residues" evidence="3">
    <location>
        <begin position="492"/>
        <end position="502"/>
    </location>
</feature>
<evidence type="ECO:0000256" key="1">
    <source>
        <dbReference type="ARBA" id="ARBA00022801"/>
    </source>
</evidence>
<dbReference type="InterPro" id="IPR048270">
    <property type="entry name" value="PNMA_C"/>
</dbReference>
<dbReference type="InterPro" id="IPR021109">
    <property type="entry name" value="Peptidase_aspartic_dom_sf"/>
</dbReference>
<dbReference type="AlphaFoldDB" id="A0A8C5WJN5"/>
<feature type="domain" description="CCHC-type" evidence="4">
    <location>
        <begin position="434"/>
        <end position="450"/>
    </location>
</feature>
<evidence type="ECO:0000313" key="7">
    <source>
        <dbReference type="Proteomes" id="UP000694569"/>
    </source>
</evidence>
<dbReference type="SUPFAM" id="SSF50630">
    <property type="entry name" value="Acid proteases"/>
    <property type="match status" value="1"/>
</dbReference>
<dbReference type="PANTHER" id="PTHR23095">
    <property type="entry name" value="PARANEOPLASTIC ANTIGEN"/>
    <property type="match status" value="1"/>
</dbReference>
<dbReference type="InterPro" id="IPR036875">
    <property type="entry name" value="Znf_CCHC_sf"/>
</dbReference>
<dbReference type="PROSITE" id="PS50158">
    <property type="entry name" value="ZF_CCHC"/>
    <property type="match status" value="1"/>
</dbReference>
<dbReference type="GO" id="GO:0003676">
    <property type="term" value="F:nucleic acid binding"/>
    <property type="evidence" value="ECO:0007669"/>
    <property type="project" value="InterPro"/>
</dbReference>
<dbReference type="Gene3D" id="4.10.60.10">
    <property type="entry name" value="Zinc finger, CCHC-type"/>
    <property type="match status" value="1"/>
</dbReference>
<feature type="region of interest" description="Disordered" evidence="3">
    <location>
        <begin position="683"/>
        <end position="712"/>
    </location>
</feature>
<dbReference type="GO" id="GO:0004190">
    <property type="term" value="F:aspartic-type endopeptidase activity"/>
    <property type="evidence" value="ECO:0007669"/>
    <property type="project" value="InterPro"/>
</dbReference>
<dbReference type="SUPFAM" id="SSF57756">
    <property type="entry name" value="Retrovirus zinc finger-like domains"/>
    <property type="match status" value="1"/>
</dbReference>
<keyword evidence="2" id="KW-0862">Zinc</keyword>
<dbReference type="PANTHER" id="PTHR23095:SF50">
    <property type="entry name" value="PARANEOPLASTIC ANTIGEN MA2-LIKE"/>
    <property type="match status" value="1"/>
</dbReference>
<reference evidence="6" key="1">
    <citation type="submission" date="2025-08" db="UniProtKB">
        <authorList>
            <consortium name="Ensembl"/>
        </authorList>
    </citation>
    <scope>IDENTIFICATION</scope>
</reference>
<evidence type="ECO:0000313" key="6">
    <source>
        <dbReference type="Ensembl" id="ENSLLEP00000042853.1"/>
    </source>
</evidence>
<dbReference type="Ensembl" id="ENSLLET00000044563.1">
    <property type="protein sequence ID" value="ENSLLEP00000042853.1"/>
    <property type="gene ID" value="ENSLLEG00000027246.1"/>
</dbReference>
<proteinExistence type="predicted"/>
<keyword evidence="1" id="KW-0378">Hydrolase</keyword>
<evidence type="ECO:0000256" key="2">
    <source>
        <dbReference type="PROSITE-ProRule" id="PRU00047"/>
    </source>
</evidence>
<evidence type="ECO:0008006" key="8">
    <source>
        <dbReference type="Google" id="ProtNLM"/>
    </source>
</evidence>
<dbReference type="InterPro" id="IPR001878">
    <property type="entry name" value="Znf_CCHC"/>
</dbReference>
<dbReference type="PROSITE" id="PS50175">
    <property type="entry name" value="ASP_PROT_RETROV"/>
    <property type="match status" value="1"/>
</dbReference>
<dbReference type="Gene3D" id="2.40.70.10">
    <property type="entry name" value="Acid Proteases"/>
    <property type="match status" value="1"/>
</dbReference>
<evidence type="ECO:0000256" key="3">
    <source>
        <dbReference type="SAM" id="MobiDB-lite"/>
    </source>
</evidence>
<dbReference type="PROSITE" id="PS00141">
    <property type="entry name" value="ASP_PROTEASE"/>
    <property type="match status" value="1"/>
</dbReference>
<evidence type="ECO:0000259" key="4">
    <source>
        <dbReference type="PROSITE" id="PS50158"/>
    </source>
</evidence>
<dbReference type="InterPro" id="IPR026523">
    <property type="entry name" value="PNMA"/>
</dbReference>
<keyword evidence="2" id="KW-0479">Metal-binding</keyword>
<evidence type="ECO:0000259" key="5">
    <source>
        <dbReference type="PROSITE" id="PS50175"/>
    </source>
</evidence>
<name>A0A8C5WJN5_9ANUR</name>
<reference evidence="6" key="2">
    <citation type="submission" date="2025-09" db="UniProtKB">
        <authorList>
            <consortium name="Ensembl"/>
        </authorList>
    </citation>
    <scope>IDENTIFICATION</scope>
</reference>
<feature type="region of interest" description="Disordered" evidence="3">
    <location>
        <begin position="632"/>
        <end position="656"/>
    </location>
</feature>
<dbReference type="GO" id="GO:0006508">
    <property type="term" value="P:proteolysis"/>
    <property type="evidence" value="ECO:0007669"/>
    <property type="project" value="InterPro"/>
</dbReference>
<dbReference type="Proteomes" id="UP000694569">
    <property type="component" value="Unplaced"/>
</dbReference>
<dbReference type="CDD" id="cd00303">
    <property type="entry name" value="retropepsin_like"/>
    <property type="match status" value="1"/>
</dbReference>
<sequence>MDPDEAAEWCKAQGGQLELSVVMDIPVGTWAEEQIRLAVAALAPDQRGFLADIKVNPETSHTYVLFEWRKGVPVCFQDVSIQLTDDVEVRLIQPSKPRGDSANIPASSPLAMIGPEFIAAIGDLVVKCQRAHPSYISFGYRKLEKFSGNLPTPAGEETFEEWVEQAMQALDEWDVSEAQKKQRITESLKGPASEAVRNLKLSKRDCTALDYLNILQEVFGRTEKAAELMYQYEHTYQKRGEKMTEYMRRLDKILYQVLLKKGTDPTTVDQVRMRQILKGALPLDPVMLQLRTREGNKELNYLELIRVVREEEALLEEKLGKRGEKVYAQPIEYNECSSDEEDPEETYEPEITQKSSNQVYGEIQKTLARVQEAQVKMEQTHTDLCRTILKVVEMQTEILKSLSDIRTAAVAVVSDRGFSNEPQEESVPSSSWGRCFACREFGHFKAQCPERRQGGSLYVPARPRRSSPWRSDPMSREENVCPQSPRMRTRVRVQQTGSTSPAATKKFPDKLIGPSPIIPVQVEGVYTKALLDSGAQVTLIYRDFYQKYLKHIPLKKLKDLEIWGMGMEKFPYDGYIQVKLEFSSEIAGQPRVCDTLAIVCPRPSGANRSSMIVGMNADVLRHLLTPLVTEENPAPKKAHSMSRPACPRRVKEQRTTTEIRRLRRTEGTEKALRSGKTVQVPIGDKLSVPGLPISRPTPTIRSHQLRSVRESEEDSEEEGWCLSWVWAPESQSVKPVSDWGESDLGSDISEVMTRAPAVPETWEVPEVLEEISIDYSSMPSLEGSYSEEVLAPMVDERIEPVESALLTEEVLEKFEPKRSVRPPQRLTFDSPGHSTEEAVTTGRRFPEVSALIAKVSKGLGEIEENCCLLSTLNM</sequence>
<dbReference type="GO" id="GO:0008270">
    <property type="term" value="F:zinc ion binding"/>
    <property type="evidence" value="ECO:0007669"/>
    <property type="project" value="UniProtKB-KW"/>
</dbReference>
<accession>A0A8C5WJN5</accession>